<evidence type="ECO:0000259" key="4">
    <source>
        <dbReference type="PROSITE" id="PS50002"/>
    </source>
</evidence>
<dbReference type="SUPFAM" id="SSF103657">
    <property type="entry name" value="BAR/IMD domain-like"/>
    <property type="match status" value="1"/>
</dbReference>
<dbReference type="SUPFAM" id="SSF50044">
    <property type="entry name" value="SH3-domain"/>
    <property type="match status" value="1"/>
</dbReference>
<dbReference type="InterPro" id="IPR031160">
    <property type="entry name" value="F_BAR_dom"/>
</dbReference>
<proteinExistence type="predicted"/>
<keyword evidence="1 2" id="KW-0728">SH3 domain</keyword>
<reference evidence="6" key="2">
    <citation type="submission" date="2025-08" db="UniProtKB">
        <authorList>
            <consortium name="Ensembl"/>
        </authorList>
    </citation>
    <scope>IDENTIFICATION</scope>
</reference>
<dbReference type="PROSITE" id="PS51741">
    <property type="entry name" value="F_BAR"/>
    <property type="match status" value="1"/>
</dbReference>
<dbReference type="GO" id="GO:0032153">
    <property type="term" value="C:cell division site"/>
    <property type="evidence" value="ECO:0007669"/>
    <property type="project" value="TreeGrafter"/>
</dbReference>
<dbReference type="GO" id="GO:0005886">
    <property type="term" value="C:plasma membrane"/>
    <property type="evidence" value="ECO:0007669"/>
    <property type="project" value="TreeGrafter"/>
</dbReference>
<name>H2ZN12_CIOSA</name>
<dbReference type="Pfam" id="PF14604">
    <property type="entry name" value="SH3_9"/>
    <property type="match status" value="1"/>
</dbReference>
<dbReference type="GeneTree" id="ENSGT00940000156932"/>
<evidence type="ECO:0000313" key="7">
    <source>
        <dbReference type="Proteomes" id="UP000007875"/>
    </source>
</evidence>
<dbReference type="FunCoup" id="H2ZN12">
    <property type="interactions" value="3"/>
</dbReference>
<dbReference type="OMA" id="EEADQNM"/>
<dbReference type="InParanoid" id="H2ZN12"/>
<evidence type="ECO:0000313" key="6">
    <source>
        <dbReference type="Ensembl" id="ENSCSAVP00000018978.1"/>
    </source>
</evidence>
<dbReference type="InterPro" id="IPR036028">
    <property type="entry name" value="SH3-like_dom_sf"/>
</dbReference>
<dbReference type="Gene3D" id="2.30.30.40">
    <property type="entry name" value="SH3 Domains"/>
    <property type="match status" value="1"/>
</dbReference>
<evidence type="ECO:0000256" key="3">
    <source>
        <dbReference type="PROSITE-ProRule" id="PRU01077"/>
    </source>
</evidence>
<organism evidence="6 7">
    <name type="scientific">Ciona savignyi</name>
    <name type="common">Pacific transparent sea squirt</name>
    <dbReference type="NCBI Taxonomy" id="51511"/>
    <lineage>
        <taxon>Eukaryota</taxon>
        <taxon>Metazoa</taxon>
        <taxon>Chordata</taxon>
        <taxon>Tunicata</taxon>
        <taxon>Ascidiacea</taxon>
        <taxon>Phlebobranchia</taxon>
        <taxon>Cionidae</taxon>
        <taxon>Ciona</taxon>
    </lineage>
</organism>
<dbReference type="SMART" id="SM00326">
    <property type="entry name" value="SH3"/>
    <property type="match status" value="1"/>
</dbReference>
<dbReference type="PROSITE" id="PS50002">
    <property type="entry name" value="SH3"/>
    <property type="match status" value="1"/>
</dbReference>
<reference evidence="6" key="3">
    <citation type="submission" date="2025-09" db="UniProtKB">
        <authorList>
            <consortium name="Ensembl"/>
        </authorList>
    </citation>
    <scope>IDENTIFICATION</scope>
</reference>
<dbReference type="PRINTS" id="PR00452">
    <property type="entry name" value="SH3DOMAIN"/>
</dbReference>
<feature type="domain" description="F-BAR" evidence="5">
    <location>
        <begin position="1"/>
        <end position="208"/>
    </location>
</feature>
<feature type="domain" description="SH3" evidence="4">
    <location>
        <begin position="267"/>
        <end position="329"/>
    </location>
</feature>
<sequence>MAGHRLECPHTEYGGSLKVSIDMLRIEAEEEATLHSNLAQRFLDEATKLNEFREKQKEERKKHEDIVHRTHKNKADLYRKMMSCKSSYESKCKSAEKADLDTEKLKFGNKPKEVEKARKNAAQCRSSALKADEDYKSSIGCVESARKLWINEHSEACEVFQQMEEERIKCLRNIIWECCNLVSDICCKLDNSREKVRQVTEKCDPGNDIREFVSKKSTCIAPLQPVEYEQFGSVPVQIEPAFSANVNGHVYDTEDDYSPTNSTGSMALHSSWKAIYDYIPSSPDEMELKKGDLITLTKTTTDNDGWFEGYNQRTKANGLLPQNYVEPHY</sequence>
<dbReference type="GO" id="GO:0007010">
    <property type="term" value="P:cytoskeleton organization"/>
    <property type="evidence" value="ECO:0007669"/>
    <property type="project" value="TreeGrafter"/>
</dbReference>
<dbReference type="Gene3D" id="1.20.1270.60">
    <property type="entry name" value="Arfaptin homology (AH) domain/BAR domain"/>
    <property type="match status" value="1"/>
</dbReference>
<dbReference type="STRING" id="51511.ENSCSAVP00000018978"/>
<dbReference type="Proteomes" id="UP000007875">
    <property type="component" value="Unassembled WGS sequence"/>
</dbReference>
<dbReference type="GO" id="GO:0043226">
    <property type="term" value="C:organelle"/>
    <property type="evidence" value="ECO:0007669"/>
    <property type="project" value="UniProtKB-ARBA"/>
</dbReference>
<keyword evidence="7" id="KW-1185">Reference proteome</keyword>
<reference evidence="7" key="1">
    <citation type="submission" date="2003-08" db="EMBL/GenBank/DDBJ databases">
        <authorList>
            <person name="Birren B."/>
            <person name="Nusbaum C."/>
            <person name="Abebe A."/>
            <person name="Abouelleil A."/>
            <person name="Adekoya E."/>
            <person name="Ait-zahra M."/>
            <person name="Allen N."/>
            <person name="Allen T."/>
            <person name="An P."/>
            <person name="Anderson M."/>
            <person name="Anderson S."/>
            <person name="Arachchi H."/>
            <person name="Armbruster J."/>
            <person name="Bachantsang P."/>
            <person name="Baldwin J."/>
            <person name="Barry A."/>
            <person name="Bayul T."/>
            <person name="Blitshsteyn B."/>
            <person name="Bloom T."/>
            <person name="Blye J."/>
            <person name="Boguslavskiy L."/>
            <person name="Borowsky M."/>
            <person name="Boukhgalter B."/>
            <person name="Brunache A."/>
            <person name="Butler J."/>
            <person name="Calixte N."/>
            <person name="Calvo S."/>
            <person name="Camarata J."/>
            <person name="Campo K."/>
            <person name="Chang J."/>
            <person name="Cheshatsang Y."/>
            <person name="Citroen M."/>
            <person name="Collymore A."/>
            <person name="Considine T."/>
            <person name="Cook A."/>
            <person name="Cooke P."/>
            <person name="Corum B."/>
            <person name="Cuomo C."/>
            <person name="David R."/>
            <person name="Dawoe T."/>
            <person name="Degray S."/>
            <person name="Dodge S."/>
            <person name="Dooley K."/>
            <person name="Dorje P."/>
            <person name="Dorjee K."/>
            <person name="Dorris L."/>
            <person name="Duffey N."/>
            <person name="Dupes A."/>
            <person name="Elkins T."/>
            <person name="Engels R."/>
            <person name="Erickson J."/>
            <person name="Farina A."/>
            <person name="Faro S."/>
            <person name="Ferreira P."/>
            <person name="Fischer H."/>
            <person name="Fitzgerald M."/>
            <person name="Foley K."/>
            <person name="Gage D."/>
            <person name="Galagan J."/>
            <person name="Gearin G."/>
            <person name="Gnerre S."/>
            <person name="Gnirke A."/>
            <person name="Goyette A."/>
            <person name="Graham J."/>
            <person name="Grandbois E."/>
            <person name="Gyaltsen K."/>
            <person name="Hafez N."/>
            <person name="Hagopian D."/>
            <person name="Hagos B."/>
            <person name="Hall J."/>
            <person name="Hatcher B."/>
            <person name="Heller A."/>
            <person name="Higgins H."/>
            <person name="Honan T."/>
            <person name="Horn A."/>
            <person name="Houde N."/>
            <person name="Hughes L."/>
            <person name="Hulme W."/>
            <person name="Husby E."/>
            <person name="Iliev I."/>
            <person name="Jaffe D."/>
            <person name="Jones C."/>
            <person name="Kamal M."/>
            <person name="Kamat A."/>
            <person name="Kamvysselis M."/>
            <person name="Karlsson E."/>
            <person name="Kells C."/>
            <person name="Kieu A."/>
            <person name="Kisner P."/>
            <person name="Kodira C."/>
            <person name="Kulbokas E."/>
            <person name="Labutti K."/>
            <person name="Lama D."/>
            <person name="Landers T."/>
            <person name="Leger J."/>
            <person name="Levine S."/>
            <person name="Lewis D."/>
            <person name="Lewis T."/>
            <person name="Lindblad-toh K."/>
            <person name="Liu X."/>
            <person name="Lokyitsang T."/>
            <person name="Lokyitsang Y."/>
            <person name="Lucien O."/>
            <person name="Lui A."/>
            <person name="Ma L.J."/>
            <person name="Mabbitt R."/>
            <person name="Macdonald J."/>
            <person name="Maclean C."/>
            <person name="Major J."/>
            <person name="Manning J."/>
            <person name="Marabella R."/>
            <person name="Maru K."/>
            <person name="Matthews C."/>
            <person name="Mauceli E."/>
            <person name="Mccarthy M."/>
            <person name="Mcdonough S."/>
            <person name="Mcghee T."/>
            <person name="Meldrim J."/>
            <person name="Meneus L."/>
            <person name="Mesirov J."/>
            <person name="Mihalev A."/>
            <person name="Mihova T."/>
            <person name="Mikkelsen T."/>
            <person name="Mlenga V."/>
            <person name="Moru K."/>
            <person name="Mozes J."/>
            <person name="Mulrain L."/>
            <person name="Munson G."/>
            <person name="Naylor J."/>
            <person name="Newes C."/>
            <person name="Nguyen C."/>
            <person name="Nguyen N."/>
            <person name="Nguyen T."/>
            <person name="Nicol R."/>
            <person name="Nielsen C."/>
            <person name="Nizzari M."/>
            <person name="Norbu C."/>
            <person name="Norbu N."/>
            <person name="O'donnell P."/>
            <person name="Okoawo O."/>
            <person name="O'leary S."/>
            <person name="Omotosho B."/>
            <person name="O'neill K."/>
            <person name="Osman S."/>
            <person name="Parker S."/>
            <person name="Perrin D."/>
            <person name="Phunkhang P."/>
            <person name="Piqani B."/>
            <person name="Purcell S."/>
            <person name="Rachupka T."/>
            <person name="Ramasamy U."/>
            <person name="Rameau R."/>
            <person name="Ray V."/>
            <person name="Raymond C."/>
            <person name="Retta R."/>
            <person name="Richardson S."/>
            <person name="Rise C."/>
            <person name="Rodriguez J."/>
            <person name="Rogers J."/>
            <person name="Rogov P."/>
            <person name="Rutman M."/>
            <person name="Schupbach R."/>
            <person name="Seaman C."/>
            <person name="Settipalli S."/>
            <person name="Sharpe T."/>
            <person name="Sheridan J."/>
            <person name="Sherpa N."/>
            <person name="Shi J."/>
            <person name="Smirnov S."/>
            <person name="Smith C."/>
            <person name="Sougnez C."/>
            <person name="Spencer B."/>
            <person name="Stalker J."/>
            <person name="Stange-thomann N."/>
            <person name="Stavropoulos S."/>
            <person name="Stetson K."/>
            <person name="Stone C."/>
            <person name="Stone S."/>
            <person name="Stubbs M."/>
            <person name="Talamas J."/>
            <person name="Tchuinga P."/>
            <person name="Tenzing P."/>
            <person name="Tesfaye S."/>
            <person name="Theodore J."/>
            <person name="Thoulutsang Y."/>
            <person name="Topham K."/>
            <person name="Towey S."/>
            <person name="Tsamla T."/>
            <person name="Tsomo N."/>
            <person name="Vallee D."/>
            <person name="Vassiliev H."/>
            <person name="Venkataraman V."/>
            <person name="Vinson J."/>
            <person name="Vo A."/>
            <person name="Wade C."/>
            <person name="Wang S."/>
            <person name="Wangchuk T."/>
            <person name="Wangdi T."/>
            <person name="Whittaker C."/>
            <person name="Wilkinson J."/>
            <person name="Wu Y."/>
            <person name="Wyman D."/>
            <person name="Yadav S."/>
            <person name="Yang S."/>
            <person name="Yang X."/>
            <person name="Yeager S."/>
            <person name="Yee E."/>
            <person name="Young G."/>
            <person name="Zainoun J."/>
            <person name="Zembeck L."/>
            <person name="Zimmer A."/>
            <person name="Zody M."/>
            <person name="Lander E."/>
        </authorList>
    </citation>
    <scope>NUCLEOTIDE SEQUENCE [LARGE SCALE GENOMIC DNA]</scope>
</reference>
<dbReference type="eggNOG" id="KOG2398">
    <property type="taxonomic scope" value="Eukaryota"/>
</dbReference>
<dbReference type="InterPro" id="IPR001452">
    <property type="entry name" value="SH3_domain"/>
</dbReference>
<evidence type="ECO:0000256" key="2">
    <source>
        <dbReference type="PROSITE-ProRule" id="PRU00192"/>
    </source>
</evidence>
<dbReference type="InterPro" id="IPR027267">
    <property type="entry name" value="AH/BAR_dom_sf"/>
</dbReference>
<dbReference type="HOGENOM" id="CLU_038196_0_0_1"/>
<protein>
    <recommendedName>
        <fullName evidence="8">SH3 domain-containing protein</fullName>
    </recommendedName>
</protein>
<evidence type="ECO:0000256" key="1">
    <source>
        <dbReference type="ARBA" id="ARBA00022443"/>
    </source>
</evidence>
<dbReference type="Ensembl" id="ENSCSAVT00000019185.1">
    <property type="protein sequence ID" value="ENSCSAVP00000018978.1"/>
    <property type="gene ID" value="ENSCSAVG00000011150.1"/>
</dbReference>
<dbReference type="PANTHER" id="PTHR23065:SF61">
    <property type="entry name" value="PROLINE-SERINE-THREONINE PHOSPHATASE-INTERACTING PROTEIN 2-LIKE"/>
    <property type="match status" value="1"/>
</dbReference>
<dbReference type="PANTHER" id="PTHR23065">
    <property type="entry name" value="PROLINE-SERINE-THREONINE PHOSPHATASE INTERACTING PROTEIN 1"/>
    <property type="match status" value="1"/>
</dbReference>
<keyword evidence="3" id="KW-0175">Coiled coil</keyword>
<evidence type="ECO:0000259" key="5">
    <source>
        <dbReference type="PROSITE" id="PS51741"/>
    </source>
</evidence>
<dbReference type="AlphaFoldDB" id="H2ZN12"/>
<dbReference type="GO" id="GO:0005737">
    <property type="term" value="C:cytoplasm"/>
    <property type="evidence" value="ECO:0007669"/>
    <property type="project" value="TreeGrafter"/>
</dbReference>
<evidence type="ECO:0008006" key="8">
    <source>
        <dbReference type="Google" id="ProtNLM"/>
    </source>
</evidence>
<accession>H2ZN12</accession>